<dbReference type="EMBL" id="KU736867">
    <property type="protein sequence ID" value="AMP42144.1"/>
    <property type="molecule type" value="Genomic_DNA"/>
</dbReference>
<dbReference type="CDD" id="cd01125">
    <property type="entry name" value="RepA_RSF1010_like"/>
    <property type="match status" value="1"/>
</dbReference>
<dbReference type="InterPro" id="IPR027417">
    <property type="entry name" value="P-loop_NTPase"/>
</dbReference>
<organism evidence="3">
    <name type="scientific">uncultured bacterium IN-02</name>
    <dbReference type="NCBI Taxonomy" id="1805580"/>
    <lineage>
        <taxon>Bacteria</taxon>
        <taxon>environmental samples</taxon>
    </lineage>
</organism>
<evidence type="ECO:0000256" key="1">
    <source>
        <dbReference type="SAM" id="MobiDB-lite"/>
    </source>
</evidence>
<proteinExistence type="predicted"/>
<name>A0A142BVK6_9BACT</name>
<evidence type="ECO:0000259" key="2">
    <source>
        <dbReference type="SMART" id="SM00382"/>
    </source>
</evidence>
<feature type="compositionally biased region" description="Polar residues" evidence="1">
    <location>
        <begin position="21"/>
        <end position="32"/>
    </location>
</feature>
<accession>A0A142BVK6</accession>
<dbReference type="Gene3D" id="3.40.50.300">
    <property type="entry name" value="P-loop containing nucleotide triphosphate hydrolases"/>
    <property type="match status" value="1"/>
</dbReference>
<dbReference type="Pfam" id="PF13481">
    <property type="entry name" value="AAA_25"/>
    <property type="match status" value="1"/>
</dbReference>
<dbReference type="InterPro" id="IPR038724">
    <property type="entry name" value="RepA"/>
</dbReference>
<dbReference type="SMART" id="SM00382">
    <property type="entry name" value="AAA"/>
    <property type="match status" value="1"/>
</dbReference>
<reference evidence="3" key="1">
    <citation type="journal article" date="2016" name="Appl. Environ. Microbiol.">
        <title>Diversity of the Tetracycline Mobilome within a Chinese Pig Manure Sample.</title>
        <authorList>
            <person name="Leclercq S.O."/>
            <person name="Wang C."/>
            <person name="Zhu Y."/>
            <person name="Wu H."/>
            <person name="Du X."/>
            <person name="Liu Z."/>
            <person name="Feng J."/>
        </authorList>
    </citation>
    <scope>NUCLEOTIDE SEQUENCE</scope>
</reference>
<dbReference type="InterPro" id="IPR003593">
    <property type="entry name" value="AAA+_ATPase"/>
</dbReference>
<protein>
    <submittedName>
        <fullName evidence="3">DNA repair protein RadA</fullName>
    </submittedName>
</protein>
<feature type="domain" description="AAA+ ATPase" evidence="2">
    <location>
        <begin position="86"/>
        <end position="262"/>
    </location>
</feature>
<sequence length="384" mass="43085">MDSRETKRTVPVPSVGADGEQPNSQTTTQSIAEETAENNPQEKDLEEMLRDMRRMNDPAYLHTVSMNDLYQNIYQSRPPVIDGLLYPGTYLFAGAPKVGKSFLMAQLAYHVSMGLPLWGYPVHKGTVLYLALEDDHRRLQGRLYRMFGTEGTDNLLFAVYAKQLGVGLEEQLKKFVREHPNTKLIIIDTLQKIREAGGDKYSYANDYEVVGKLKRLADDCGVCLLLVHHTRKQQADDKFDMISGTNGLLGAADGAFLLQKEKRTDGSAVLDVAGRDQQDQRFYLTRDKERLIWTLERTETEAWTEPPDPVLEAIAALVTAEKPTWGGTATELVAALQTDMKPNALAMRLNVRAGKLLIDYHIRYENSRSHAGRSISLTLEPSQA</sequence>
<feature type="region of interest" description="Disordered" evidence="1">
    <location>
        <begin position="1"/>
        <end position="43"/>
    </location>
</feature>
<dbReference type="AlphaFoldDB" id="A0A142BVK6"/>
<reference evidence="3" key="2">
    <citation type="submission" date="2016-02" db="EMBL/GenBank/DDBJ databases">
        <authorList>
            <person name="Wen L."/>
            <person name="He K."/>
            <person name="Yang H."/>
        </authorList>
    </citation>
    <scope>NUCLEOTIDE SEQUENCE</scope>
</reference>
<dbReference type="SUPFAM" id="SSF52540">
    <property type="entry name" value="P-loop containing nucleoside triphosphate hydrolases"/>
    <property type="match status" value="1"/>
</dbReference>
<evidence type="ECO:0000313" key="3">
    <source>
        <dbReference type="EMBL" id="AMP42144.1"/>
    </source>
</evidence>